<reference evidence="2" key="1">
    <citation type="submission" date="2012-12" db="EMBL/GenBank/DDBJ databases">
        <title>The genome sequence of Bacillus cereus VD146.</title>
        <authorList>
            <consortium name="The Broad Institute Genome Sequencing Platform"/>
            <consortium name="The Broad Institute Genome Sequencing Center for Infectious Disease"/>
            <person name="Feldgarden M."/>
            <person name="Van der Auwera G.A."/>
            <person name="Mahillon J."/>
            <person name="Duprez V."/>
            <person name="Timmery S."/>
            <person name="Mattelet C."/>
            <person name="Dierick K."/>
            <person name="Sun M."/>
            <person name="Yu Z."/>
            <person name="Zhu L."/>
            <person name="Hu X."/>
            <person name="Shank E.B."/>
            <person name="Swiecicka I."/>
            <person name="Hansen B.M."/>
            <person name="Andrup L."/>
            <person name="Walker B."/>
            <person name="Young S.K."/>
            <person name="Zeng Q."/>
            <person name="Gargeya S."/>
            <person name="Fitzgerald M."/>
            <person name="Haas B."/>
            <person name="Abouelleil A."/>
            <person name="Alvarado L."/>
            <person name="Arachchi H.M."/>
            <person name="Berlin A.M."/>
            <person name="Chapman S.B."/>
            <person name="Dewar J."/>
            <person name="Goldberg J."/>
            <person name="Griggs A."/>
            <person name="Gujja S."/>
            <person name="Hansen M."/>
            <person name="Howarth C."/>
            <person name="Imamovic A."/>
            <person name="Larimer J."/>
            <person name="McCowan C."/>
            <person name="Murphy C."/>
            <person name="Neiman D."/>
            <person name="Pearson M."/>
            <person name="Priest M."/>
            <person name="Roberts A."/>
            <person name="Saif S."/>
            <person name="Shea T."/>
            <person name="Sisk P."/>
            <person name="Sykes S."/>
            <person name="Wortman J."/>
            <person name="Nusbaum C."/>
            <person name="Birren B."/>
        </authorList>
    </citation>
    <scope>NUCLEOTIDE SEQUENCE [LARGE SCALE GENOMIC DNA]</scope>
    <source>
        <strain evidence="2">VD146</strain>
    </source>
</reference>
<dbReference type="Proteomes" id="UP000014020">
    <property type="component" value="Unassembled WGS sequence"/>
</dbReference>
<protein>
    <submittedName>
        <fullName evidence="1">Uncharacterized protein</fullName>
    </submittedName>
</protein>
<gene>
    <name evidence="1" type="ORF">IK1_06048</name>
</gene>
<evidence type="ECO:0000313" key="1">
    <source>
        <dbReference type="EMBL" id="EOP46639.1"/>
    </source>
</evidence>
<name>R8NJW3_BACCX</name>
<accession>R8NJW3</accession>
<sequence>MSERIHIDDIYFNRTQFDSMIGYCEEHYGFEGQAWDEVKSSKDVKVLLEFLEDDGVICGEED</sequence>
<dbReference type="AlphaFoldDB" id="R8NJW3"/>
<organism evidence="1 2">
    <name type="scientific">Bacillus cereus (strain VD146)</name>
    <dbReference type="NCBI Taxonomy" id="1053236"/>
    <lineage>
        <taxon>Bacteria</taxon>
        <taxon>Bacillati</taxon>
        <taxon>Bacillota</taxon>
        <taxon>Bacilli</taxon>
        <taxon>Bacillales</taxon>
        <taxon>Bacillaceae</taxon>
        <taxon>Bacillus</taxon>
        <taxon>Bacillus cereus group</taxon>
    </lineage>
</organism>
<dbReference type="EMBL" id="AHFE01000014">
    <property type="protein sequence ID" value="EOP46639.1"/>
    <property type="molecule type" value="Genomic_DNA"/>
</dbReference>
<dbReference type="HOGENOM" id="CLU_2894313_0_0_9"/>
<dbReference type="RefSeq" id="WP_016119067.1">
    <property type="nucleotide sequence ID" value="NZ_KB976673.1"/>
</dbReference>
<dbReference type="PATRIC" id="fig|1053236.3.peg.639"/>
<proteinExistence type="predicted"/>
<comment type="caution">
    <text evidence="1">The sequence shown here is derived from an EMBL/GenBank/DDBJ whole genome shotgun (WGS) entry which is preliminary data.</text>
</comment>
<evidence type="ECO:0000313" key="2">
    <source>
        <dbReference type="Proteomes" id="UP000014020"/>
    </source>
</evidence>